<dbReference type="EMBL" id="LAZR01004035">
    <property type="protein sequence ID" value="KKN12415.1"/>
    <property type="molecule type" value="Genomic_DNA"/>
</dbReference>
<comment type="caution">
    <text evidence="1">The sequence shown here is derived from an EMBL/GenBank/DDBJ whole genome shotgun (WGS) entry which is preliminary data.</text>
</comment>
<organism evidence="1">
    <name type="scientific">marine sediment metagenome</name>
    <dbReference type="NCBI Taxonomy" id="412755"/>
    <lineage>
        <taxon>unclassified sequences</taxon>
        <taxon>metagenomes</taxon>
        <taxon>ecological metagenomes</taxon>
    </lineage>
</organism>
<dbReference type="SUPFAM" id="SSF53335">
    <property type="entry name" value="S-adenosyl-L-methionine-dependent methyltransferases"/>
    <property type="match status" value="1"/>
</dbReference>
<accession>A0A0F9MYL0</accession>
<evidence type="ECO:0000313" key="1">
    <source>
        <dbReference type="EMBL" id="KKN12415.1"/>
    </source>
</evidence>
<dbReference type="InterPro" id="IPR029063">
    <property type="entry name" value="SAM-dependent_MTases_sf"/>
</dbReference>
<name>A0A0F9MYL0_9ZZZZ</name>
<reference evidence="1" key="1">
    <citation type="journal article" date="2015" name="Nature">
        <title>Complex archaea that bridge the gap between prokaryotes and eukaryotes.</title>
        <authorList>
            <person name="Spang A."/>
            <person name="Saw J.H."/>
            <person name="Jorgensen S.L."/>
            <person name="Zaremba-Niedzwiedzka K."/>
            <person name="Martijn J."/>
            <person name="Lind A.E."/>
            <person name="van Eijk R."/>
            <person name="Schleper C."/>
            <person name="Guy L."/>
            <person name="Ettema T.J."/>
        </authorList>
    </citation>
    <scope>NUCLEOTIDE SEQUENCE</scope>
</reference>
<proteinExistence type="predicted"/>
<dbReference type="Gene3D" id="3.40.50.150">
    <property type="entry name" value="Vaccinia Virus protein VP39"/>
    <property type="match status" value="1"/>
</dbReference>
<protein>
    <recommendedName>
        <fullName evidence="2">DNA methylase N-4/N-6 domain-containing protein</fullName>
    </recommendedName>
</protein>
<evidence type="ECO:0008006" key="2">
    <source>
        <dbReference type="Google" id="ProtNLM"/>
    </source>
</evidence>
<dbReference type="AlphaFoldDB" id="A0A0F9MYL0"/>
<gene>
    <name evidence="1" type="ORF">LCGC14_1016700</name>
</gene>
<sequence length="211" mass="25391">MEIKHPLSVIDGRKIPIKDAFSWILHYFNPNKKTPELMSYIIDCTCGQMIMWHKKDLGIFNITTNDINSNVKADFHYNVTKLDKHIQNNVFDIGIYDPPYINLKNRKDSEKYEKAFQYNQMKDIEQLEQVTRDSSLSISNLLNKYGILIAKITDFHYNNRIRGHHDFINWFKDFYLWDIVIYRFYKPIPNLNFYNKKCAKTHSYFLIFKKK</sequence>